<dbReference type="GeneID" id="77807310"/>
<sequence>MDKSVGRSSSKGGDFPNFPSDRAVTASFCPPTPPGHPGHTLSHSALGTSLGKFLHIEMGKAKKAKASNKAAVKASKKEKQAKKVEQKSKKQLALEAAADEEDLLTTLEEFRAKWEAEHKVTEDVIDGPPSRRANASFTPDPNQPYIWLFGGEFFNGTTAHFYNDLYRYSPDKNEWRRYSSPTFPGPRSTHQMVATPGGGGKLWLFGGEFASSNQTTFHHYRDMWCFDLTSHSWERIETKVQPSARSGHRMVVWKQWIILVGGFHDVGVRTNYLSDLWFFDMMEYKWQQITSRDNERWPSPRSGFSLLSIPEGIILHGGYSKIYVTKSKAKGVALDDTFFLKLDPTNPDWLKKLKWEKRKRVGQVPSLRSGSTMVNWVNKTMAVGFGGVLDLEDNEEGLVSEFYNDLYAYQLSGTGRWMTLNLKRPKKKKGKDGANGKKKSAKNQEQINEKGDDHGMEVEAIQEDDEAMELDEEDRLEEARLKAEQLIRDEIARSKLKANSTATKSNEPTKSVENQVVGAAEIQDSSHDEEDPDKTIPLARFNPMLAILKNTLYIYGGIYESGDKEYTLQSFYSLALDKLDRYSCLRDDDIHNHEWFDESESGSDDDEDSGSEGSSSESESHSEEAENLEKLEREQEQIPIVEDPAEVADVLATQLEQEELKKKVEAFMGVAKSSERSAEEVMSTPLPGETLKLFYDRTREYWTQKAHETSQHRGKELRRDGFSHAEDRYSEYKPLLDEIERIQAEAGIEASDVQRRTGPSAAGGPTQDSRHRR</sequence>
<feature type="region of interest" description="Disordered" evidence="1">
    <location>
        <begin position="704"/>
        <end position="727"/>
    </location>
</feature>
<dbReference type="Gene3D" id="2.120.10.80">
    <property type="entry name" value="Kelch-type beta propeller"/>
    <property type="match status" value="1"/>
</dbReference>
<proteinExistence type="predicted"/>
<dbReference type="EMBL" id="CP110422">
    <property type="protein sequence ID" value="WAQ82085.1"/>
    <property type="molecule type" value="Genomic_DNA"/>
</dbReference>
<feature type="region of interest" description="Disordered" evidence="1">
    <location>
        <begin position="422"/>
        <end position="454"/>
    </location>
</feature>
<dbReference type="RefSeq" id="XP_053017640.1">
    <property type="nucleotide sequence ID" value="XM_053166415.1"/>
</dbReference>
<feature type="region of interest" description="Disordered" evidence="1">
    <location>
        <begin position="595"/>
        <end position="632"/>
    </location>
</feature>
<dbReference type="Pfam" id="PF13422">
    <property type="entry name" value="DUF4110"/>
    <property type="match status" value="1"/>
</dbReference>
<evidence type="ECO:0000259" key="2">
    <source>
        <dbReference type="Pfam" id="PF13422"/>
    </source>
</evidence>
<feature type="compositionally biased region" description="Basic and acidic residues" evidence="1">
    <location>
        <begin position="618"/>
        <end position="632"/>
    </location>
</feature>
<dbReference type="InterPro" id="IPR025183">
    <property type="entry name" value="DUF4110"/>
</dbReference>
<dbReference type="Pfam" id="PF24681">
    <property type="entry name" value="Kelch_KLHDC2_KLHL20_DRC7"/>
    <property type="match status" value="1"/>
</dbReference>
<feature type="compositionally biased region" description="Acidic residues" evidence="1">
    <location>
        <begin position="597"/>
        <end position="610"/>
    </location>
</feature>
<dbReference type="InterPro" id="IPR015915">
    <property type="entry name" value="Kelch-typ_b-propeller"/>
</dbReference>
<keyword evidence="4" id="KW-1185">Reference proteome</keyword>
<protein>
    <recommendedName>
        <fullName evidence="2">DUF4110 domain-containing protein</fullName>
    </recommendedName>
</protein>
<dbReference type="PANTHER" id="PTHR46063">
    <property type="entry name" value="KELCH DOMAIN-CONTAINING PROTEIN"/>
    <property type="match status" value="1"/>
</dbReference>
<feature type="domain" description="DUF4110" evidence="2">
    <location>
        <begin position="679"/>
        <end position="746"/>
    </location>
</feature>
<evidence type="ECO:0000313" key="3">
    <source>
        <dbReference type="EMBL" id="WAQ82085.1"/>
    </source>
</evidence>
<gene>
    <name evidence="3" type="ORF">PtA15_2A398</name>
</gene>
<feature type="region of interest" description="Disordered" evidence="1">
    <location>
        <begin position="1"/>
        <end position="44"/>
    </location>
</feature>
<reference evidence="3" key="1">
    <citation type="submission" date="2022-10" db="EMBL/GenBank/DDBJ databases">
        <title>Puccinia triticina Genome sequencing and assembly.</title>
        <authorList>
            <person name="Li C."/>
        </authorList>
    </citation>
    <scope>NUCLEOTIDE SEQUENCE</scope>
    <source>
        <strain evidence="3">Pt15</strain>
    </source>
</reference>
<accession>A0ABY7CE26</accession>
<feature type="compositionally biased region" description="Basic residues" evidence="1">
    <location>
        <begin position="423"/>
        <end position="441"/>
    </location>
</feature>
<dbReference type="Proteomes" id="UP001164743">
    <property type="component" value="Chromosome 2A"/>
</dbReference>
<dbReference type="PANTHER" id="PTHR46063:SF1">
    <property type="entry name" value="KELCH DOMAIN-CONTAINING PROTEIN 4"/>
    <property type="match status" value="1"/>
</dbReference>
<dbReference type="InterPro" id="IPR052588">
    <property type="entry name" value="Kelch_domain_protein"/>
</dbReference>
<organism evidence="3 4">
    <name type="scientific">Puccinia triticina</name>
    <dbReference type="NCBI Taxonomy" id="208348"/>
    <lineage>
        <taxon>Eukaryota</taxon>
        <taxon>Fungi</taxon>
        <taxon>Dikarya</taxon>
        <taxon>Basidiomycota</taxon>
        <taxon>Pucciniomycotina</taxon>
        <taxon>Pucciniomycetes</taxon>
        <taxon>Pucciniales</taxon>
        <taxon>Pucciniaceae</taxon>
        <taxon>Puccinia</taxon>
    </lineage>
</organism>
<feature type="region of interest" description="Disordered" evidence="1">
    <location>
        <begin position="746"/>
        <end position="773"/>
    </location>
</feature>
<dbReference type="SUPFAM" id="SSF117281">
    <property type="entry name" value="Kelch motif"/>
    <property type="match status" value="1"/>
</dbReference>
<name>A0ABY7CE26_9BASI</name>
<feature type="compositionally biased region" description="Polar residues" evidence="1">
    <location>
        <begin position="1"/>
        <end position="11"/>
    </location>
</feature>
<evidence type="ECO:0000256" key="1">
    <source>
        <dbReference type="SAM" id="MobiDB-lite"/>
    </source>
</evidence>
<evidence type="ECO:0000313" key="4">
    <source>
        <dbReference type="Proteomes" id="UP001164743"/>
    </source>
</evidence>